<dbReference type="EMBL" id="BAAAEI010000015">
    <property type="protein sequence ID" value="GAA0361875.1"/>
    <property type="molecule type" value="Genomic_DNA"/>
</dbReference>
<accession>A0ABN0XE19</accession>
<sequence length="70" mass="8124">MSVKPGRYRHYKGKDYEVIGVARHSEDESELVVYRPLYGEKGLWVRPLAMFIETVHVGGQNVSRFTLLEE</sequence>
<dbReference type="Proteomes" id="UP001501757">
    <property type="component" value="Unassembled WGS sequence"/>
</dbReference>
<proteinExistence type="predicted"/>
<comment type="caution">
    <text evidence="2">The sequence shown here is derived from an EMBL/GenBank/DDBJ whole genome shotgun (WGS) entry which is preliminary data.</text>
</comment>
<gene>
    <name evidence="2" type="ORF">GCM10009092_27810</name>
</gene>
<evidence type="ECO:0000313" key="2">
    <source>
        <dbReference type="EMBL" id="GAA0361875.1"/>
    </source>
</evidence>
<dbReference type="InterPro" id="IPR023387">
    <property type="entry name" value="DUF1653-like_dom"/>
</dbReference>
<dbReference type="InterPro" id="IPR037135">
    <property type="entry name" value="DUF1653-like_dom_sf"/>
</dbReference>
<reference evidence="2 3" key="1">
    <citation type="journal article" date="2019" name="Int. J. Syst. Evol. Microbiol.">
        <title>The Global Catalogue of Microorganisms (GCM) 10K type strain sequencing project: providing services to taxonomists for standard genome sequencing and annotation.</title>
        <authorList>
            <consortium name="The Broad Institute Genomics Platform"/>
            <consortium name="The Broad Institute Genome Sequencing Center for Infectious Disease"/>
            <person name="Wu L."/>
            <person name="Ma J."/>
        </authorList>
    </citation>
    <scope>NUCLEOTIDE SEQUENCE [LARGE SCALE GENOMIC DNA]</scope>
    <source>
        <strain evidence="2 3">JCM 13378</strain>
    </source>
</reference>
<dbReference type="RefSeq" id="WP_343845713.1">
    <property type="nucleotide sequence ID" value="NZ_BAAAEI010000015.1"/>
</dbReference>
<evidence type="ECO:0000313" key="3">
    <source>
        <dbReference type="Proteomes" id="UP001501757"/>
    </source>
</evidence>
<dbReference type="Pfam" id="PF07866">
    <property type="entry name" value="DUF1653"/>
    <property type="match status" value="1"/>
</dbReference>
<protein>
    <submittedName>
        <fullName evidence="2">DUF1653 domain-containing protein</fullName>
    </submittedName>
</protein>
<dbReference type="Gene3D" id="2.30.30.320">
    <property type="entry name" value="DUF1653-like domain"/>
    <property type="match status" value="1"/>
</dbReference>
<organism evidence="2 3">
    <name type="scientific">Bowmanella denitrificans</name>
    <dbReference type="NCBI Taxonomy" id="366582"/>
    <lineage>
        <taxon>Bacteria</taxon>
        <taxon>Pseudomonadati</taxon>
        <taxon>Pseudomonadota</taxon>
        <taxon>Gammaproteobacteria</taxon>
        <taxon>Alteromonadales</taxon>
        <taxon>Alteromonadaceae</taxon>
        <taxon>Bowmanella</taxon>
    </lineage>
</organism>
<evidence type="ECO:0000259" key="1">
    <source>
        <dbReference type="Pfam" id="PF07866"/>
    </source>
</evidence>
<keyword evidence="3" id="KW-1185">Reference proteome</keyword>
<feature type="domain" description="DUF1653" evidence="1">
    <location>
        <begin position="6"/>
        <end position="66"/>
    </location>
</feature>
<name>A0ABN0XE19_9ALTE</name>